<evidence type="ECO:0000256" key="6">
    <source>
        <dbReference type="ARBA" id="ARBA00023157"/>
    </source>
</evidence>
<comment type="subcellular location">
    <subcellularLocation>
        <location evidence="1">Secreted</location>
    </subcellularLocation>
</comment>
<evidence type="ECO:0000256" key="10">
    <source>
        <dbReference type="RuleBase" id="RU361169"/>
    </source>
</evidence>
<evidence type="ECO:0000256" key="11">
    <source>
        <dbReference type="SAM" id="SignalP"/>
    </source>
</evidence>
<evidence type="ECO:0000256" key="9">
    <source>
        <dbReference type="ARBA" id="ARBA00023316"/>
    </source>
</evidence>
<dbReference type="GO" id="GO:0046576">
    <property type="term" value="F:rhamnogalacturonan alpha-L-rhamnopyranosyl-(1-&gt;4)-alpha-D-galactopyranosyluronide lyase activity"/>
    <property type="evidence" value="ECO:0007669"/>
    <property type="project" value="UniProtKB-ARBA"/>
</dbReference>
<evidence type="ECO:0000256" key="7">
    <source>
        <dbReference type="ARBA" id="ARBA00023180"/>
    </source>
</evidence>
<protein>
    <submittedName>
        <fullName evidence="12">Putative rhamnogalacturonase B</fullName>
    </submittedName>
</protein>
<evidence type="ECO:0000256" key="8">
    <source>
        <dbReference type="ARBA" id="ARBA00023295"/>
    </source>
</evidence>
<sequence>MLANVFTALLAAYPLFSTAQSTNLAGKVGPLTSIAAKKAVKTCDITAYGGKAGSDIFAAITSAFAACKTGGVVVIPSGQYNLATWVSLSGGKAWALQLDGIITRTVTAGGNMIFIQHTTDFEMFSSTGEGAVQGLGYHLHKSGAPRLLRFYQVTHFSAHHFALVDAPAFQFSMDTCDSGEVYNMAIRGGYSGGLDGIDVWSTNMWIHDVMVTNKDECVTVNSPAKNILVENIYCSWSGGCGMGSFGTDTNVSDITYKNVYTVHSNNMLLIKSNGGSGTVSNAVFENFIGHANAYSLDIDQYWSSMDTIAGNGVQLNNIVISNWTGTEANGAQRGPIKIACADGAPCTGVDLEDFNMWTETGSSQWYSCRSAYTSKARPVPLYCLKGGSTYTSYAATTTTVKNAPAGYMARTMAADLTKHFGTTASIPVPALPTMYFPGMKPYSKVAGT</sequence>
<dbReference type="AlphaFoldDB" id="A0A1V8TUT8"/>
<keyword evidence="8 10" id="KW-0326">Glycosidase</keyword>
<dbReference type="Pfam" id="PF00295">
    <property type="entry name" value="Glyco_hydro_28"/>
    <property type="match status" value="1"/>
</dbReference>
<evidence type="ECO:0000313" key="13">
    <source>
        <dbReference type="Proteomes" id="UP000192596"/>
    </source>
</evidence>
<feature type="signal peptide" evidence="11">
    <location>
        <begin position="1"/>
        <end position="19"/>
    </location>
</feature>
<dbReference type="STRING" id="1507870.A0A1V8TUT8"/>
<evidence type="ECO:0000256" key="2">
    <source>
        <dbReference type="ARBA" id="ARBA00008834"/>
    </source>
</evidence>
<comment type="similarity">
    <text evidence="2 10">Belongs to the glycosyl hydrolase 28 family.</text>
</comment>
<comment type="caution">
    <text evidence="12">The sequence shown here is derived from an EMBL/GenBank/DDBJ whole genome shotgun (WGS) entry which is preliminary data.</text>
</comment>
<evidence type="ECO:0000256" key="4">
    <source>
        <dbReference type="ARBA" id="ARBA00022729"/>
    </source>
</evidence>
<keyword evidence="13" id="KW-1185">Reference proteome</keyword>
<dbReference type="GO" id="GO:0005576">
    <property type="term" value="C:extracellular region"/>
    <property type="evidence" value="ECO:0007669"/>
    <property type="project" value="UniProtKB-SubCell"/>
</dbReference>
<evidence type="ECO:0000256" key="5">
    <source>
        <dbReference type="ARBA" id="ARBA00022801"/>
    </source>
</evidence>
<organism evidence="12 13">
    <name type="scientific">Cryoendolithus antarcticus</name>
    <dbReference type="NCBI Taxonomy" id="1507870"/>
    <lineage>
        <taxon>Eukaryota</taxon>
        <taxon>Fungi</taxon>
        <taxon>Dikarya</taxon>
        <taxon>Ascomycota</taxon>
        <taxon>Pezizomycotina</taxon>
        <taxon>Dothideomycetes</taxon>
        <taxon>Dothideomycetidae</taxon>
        <taxon>Cladosporiales</taxon>
        <taxon>Cladosporiaceae</taxon>
        <taxon>Cryoendolithus</taxon>
    </lineage>
</organism>
<dbReference type="GO" id="GO:0005975">
    <property type="term" value="P:carbohydrate metabolic process"/>
    <property type="evidence" value="ECO:0007669"/>
    <property type="project" value="InterPro"/>
</dbReference>
<dbReference type="InParanoid" id="A0A1V8TUT8"/>
<evidence type="ECO:0000256" key="1">
    <source>
        <dbReference type="ARBA" id="ARBA00004613"/>
    </source>
</evidence>
<keyword evidence="6" id="KW-1015">Disulfide bond</keyword>
<dbReference type="GO" id="GO:0071555">
    <property type="term" value="P:cell wall organization"/>
    <property type="evidence" value="ECO:0007669"/>
    <property type="project" value="UniProtKB-KW"/>
</dbReference>
<evidence type="ECO:0000313" key="12">
    <source>
        <dbReference type="EMBL" id="OQO15107.1"/>
    </source>
</evidence>
<dbReference type="GO" id="GO:0004650">
    <property type="term" value="F:polygalacturonase activity"/>
    <property type="evidence" value="ECO:0007669"/>
    <property type="project" value="InterPro"/>
</dbReference>
<dbReference type="PANTHER" id="PTHR31736">
    <property type="match status" value="1"/>
</dbReference>
<keyword evidence="7" id="KW-0325">Glycoprotein</keyword>
<feature type="chain" id="PRO_5012664044" evidence="11">
    <location>
        <begin position="20"/>
        <end position="448"/>
    </location>
</feature>
<keyword evidence="5 10" id="KW-0378">Hydrolase</keyword>
<name>A0A1V8TUT8_9PEZI</name>
<dbReference type="OrthoDB" id="2268901at2759"/>
<dbReference type="Proteomes" id="UP000192596">
    <property type="component" value="Unassembled WGS sequence"/>
</dbReference>
<dbReference type="EMBL" id="NAJO01000001">
    <property type="protein sequence ID" value="OQO15107.1"/>
    <property type="molecule type" value="Genomic_DNA"/>
</dbReference>
<dbReference type="SUPFAM" id="SSF51126">
    <property type="entry name" value="Pectin lyase-like"/>
    <property type="match status" value="1"/>
</dbReference>
<dbReference type="PANTHER" id="PTHR31736:SF19">
    <property type="entry name" value="PECTIN LYASE SUPERFAMILY PROTEIN-RELATED"/>
    <property type="match status" value="1"/>
</dbReference>
<dbReference type="InterPro" id="IPR011050">
    <property type="entry name" value="Pectin_lyase_fold/virulence"/>
</dbReference>
<proteinExistence type="inferred from homology"/>
<gene>
    <name evidence="12" type="ORF">B0A48_00489</name>
</gene>
<dbReference type="InterPro" id="IPR000743">
    <property type="entry name" value="Glyco_hydro_28"/>
</dbReference>
<evidence type="ECO:0000256" key="3">
    <source>
        <dbReference type="ARBA" id="ARBA00022525"/>
    </source>
</evidence>
<keyword evidence="9" id="KW-0961">Cell wall biogenesis/degradation</keyword>
<accession>A0A1V8TUT8</accession>
<keyword evidence="4 11" id="KW-0732">Signal</keyword>
<reference evidence="13" key="1">
    <citation type="submission" date="2017-03" db="EMBL/GenBank/DDBJ databases">
        <title>Genomes of endolithic fungi from Antarctica.</title>
        <authorList>
            <person name="Coleine C."/>
            <person name="Masonjones S."/>
            <person name="Stajich J.E."/>
        </authorList>
    </citation>
    <scope>NUCLEOTIDE SEQUENCE [LARGE SCALE GENOMIC DNA]</scope>
    <source>
        <strain evidence="13">CCFEE 5527</strain>
    </source>
</reference>
<dbReference type="InterPro" id="IPR012334">
    <property type="entry name" value="Pectin_lyas_fold"/>
</dbReference>
<dbReference type="Gene3D" id="2.160.20.10">
    <property type="entry name" value="Single-stranded right-handed beta-helix, Pectin lyase-like"/>
    <property type="match status" value="1"/>
</dbReference>
<keyword evidence="3" id="KW-0964">Secreted</keyword>